<keyword evidence="2" id="KW-0238">DNA-binding</keyword>
<dbReference type="EMBL" id="FMZH01000012">
    <property type="protein sequence ID" value="SDE14436.1"/>
    <property type="molecule type" value="Genomic_DNA"/>
</dbReference>
<keyword evidence="6" id="KW-1185">Reference proteome</keyword>
<evidence type="ECO:0000256" key="1">
    <source>
        <dbReference type="ARBA" id="ARBA00023015"/>
    </source>
</evidence>
<dbReference type="InterPro" id="IPR010982">
    <property type="entry name" value="Lambda_DNA-bd_dom_sf"/>
</dbReference>
<dbReference type="InterPro" id="IPR036286">
    <property type="entry name" value="LexA/Signal_pep-like_sf"/>
</dbReference>
<dbReference type="GO" id="GO:0003677">
    <property type="term" value="F:DNA binding"/>
    <property type="evidence" value="ECO:0007669"/>
    <property type="project" value="UniProtKB-KW"/>
</dbReference>
<dbReference type="STRING" id="390242.SAMN04488024_112105"/>
<protein>
    <submittedName>
        <fullName evidence="5">Phage repressor protein C, contains Cro/C1-type HTH and peptisase s24 domains</fullName>
    </submittedName>
</protein>
<dbReference type="InterPro" id="IPR015927">
    <property type="entry name" value="Peptidase_S24_S26A/B/C"/>
</dbReference>
<feature type="domain" description="Peptidase S24/S26A/S26B/S26C" evidence="4">
    <location>
        <begin position="114"/>
        <end position="201"/>
    </location>
</feature>
<proteinExistence type="predicted"/>
<dbReference type="Proteomes" id="UP000199455">
    <property type="component" value="Unassembled WGS sequence"/>
</dbReference>
<dbReference type="Gene3D" id="2.10.109.10">
    <property type="entry name" value="Umud Fragment, subunit A"/>
    <property type="match status" value="1"/>
</dbReference>
<evidence type="ECO:0000259" key="4">
    <source>
        <dbReference type="Pfam" id="PF00717"/>
    </source>
</evidence>
<dbReference type="RefSeq" id="WP_090772092.1">
    <property type="nucleotide sequence ID" value="NZ_FMZH01000012.1"/>
</dbReference>
<accession>A0A1G7AKM9</accession>
<dbReference type="PANTHER" id="PTHR40661:SF1">
    <property type="entry name" value="HTH CRO_C1-TYPE DOMAIN-CONTAINING PROTEIN"/>
    <property type="match status" value="1"/>
</dbReference>
<dbReference type="SUPFAM" id="SSF51306">
    <property type="entry name" value="LexA/Signal peptidase"/>
    <property type="match status" value="1"/>
</dbReference>
<evidence type="ECO:0000256" key="3">
    <source>
        <dbReference type="ARBA" id="ARBA00023163"/>
    </source>
</evidence>
<evidence type="ECO:0000313" key="6">
    <source>
        <dbReference type="Proteomes" id="UP000199455"/>
    </source>
</evidence>
<reference evidence="6" key="1">
    <citation type="submission" date="2016-10" db="EMBL/GenBank/DDBJ databases">
        <authorList>
            <person name="Varghese N."/>
            <person name="Submissions S."/>
        </authorList>
    </citation>
    <scope>NUCLEOTIDE SEQUENCE [LARGE SCALE GENOMIC DNA]</scope>
    <source>
        <strain evidence="6">DSM 18609</strain>
    </source>
</reference>
<dbReference type="Gene3D" id="1.10.260.40">
    <property type="entry name" value="lambda repressor-like DNA-binding domains"/>
    <property type="match status" value="1"/>
</dbReference>
<gene>
    <name evidence="5" type="ORF">SAMN04488024_112105</name>
</gene>
<keyword evidence="3" id="KW-0804">Transcription</keyword>
<dbReference type="Pfam" id="PF00717">
    <property type="entry name" value="Peptidase_S24"/>
    <property type="match status" value="1"/>
</dbReference>
<organism evidence="5 6">
    <name type="scientific">Pedobacter soli</name>
    <dbReference type="NCBI Taxonomy" id="390242"/>
    <lineage>
        <taxon>Bacteria</taxon>
        <taxon>Pseudomonadati</taxon>
        <taxon>Bacteroidota</taxon>
        <taxon>Sphingobacteriia</taxon>
        <taxon>Sphingobacteriales</taxon>
        <taxon>Sphingobacteriaceae</taxon>
        <taxon>Pedobacter</taxon>
    </lineage>
</organism>
<dbReference type="InterPro" id="IPR039418">
    <property type="entry name" value="LexA-like"/>
</dbReference>
<keyword evidence="1" id="KW-0805">Transcription regulation</keyword>
<dbReference type="CDD" id="cd06529">
    <property type="entry name" value="S24_LexA-like"/>
    <property type="match status" value="1"/>
</dbReference>
<dbReference type="AlphaFoldDB" id="A0A1G7AKM9"/>
<evidence type="ECO:0000313" key="5">
    <source>
        <dbReference type="EMBL" id="SDE14436.1"/>
    </source>
</evidence>
<dbReference type="InterPro" id="IPR001387">
    <property type="entry name" value="Cro/C1-type_HTH"/>
</dbReference>
<evidence type="ECO:0000256" key="2">
    <source>
        <dbReference type="ARBA" id="ARBA00023125"/>
    </source>
</evidence>
<dbReference type="PANTHER" id="PTHR40661">
    <property type="match status" value="1"/>
</dbReference>
<dbReference type="CDD" id="cd00093">
    <property type="entry name" value="HTH_XRE"/>
    <property type="match status" value="1"/>
</dbReference>
<sequence length="215" mass="24560">MNENQRLKTLIDLLGFKNQKDFALALNIQPGSLSDILRERINVSNAVKDRLNLKFNVNLAWLEDGIGEPVLKKTPIVTPSKEGVPYFNLSLEDTDKFIVEEEQAEYLVNYRPFNDCTAYLPVYGDSMYPKYASGEIIAVKEITNYDILQWGEAYMVMTDEESNSLRTIKLIFEHSDSAKIILRSSNPNFKGDTIINKKNIQTLYIIKGKITRNAI</sequence>
<name>A0A1G7AKM9_9SPHI</name>